<dbReference type="PANTHER" id="PTHR21510:SF13">
    <property type="entry name" value="AKNA DOMAIN-CONTAINING PROTEIN"/>
    <property type="match status" value="1"/>
</dbReference>
<feature type="compositionally biased region" description="Low complexity" evidence="2">
    <location>
        <begin position="421"/>
        <end position="432"/>
    </location>
</feature>
<accession>A0AAJ7U359</accession>
<protein>
    <submittedName>
        <fullName evidence="4 5">Microtubule organization protein AKNA-like</fullName>
    </submittedName>
</protein>
<dbReference type="KEGG" id="pmrn:116953167"/>
<gene>
    <name evidence="4 5 6 7" type="primary">LOC116953167</name>
</gene>
<organism evidence="3 4">
    <name type="scientific">Petromyzon marinus</name>
    <name type="common">Sea lamprey</name>
    <dbReference type="NCBI Taxonomy" id="7757"/>
    <lineage>
        <taxon>Eukaryota</taxon>
        <taxon>Metazoa</taxon>
        <taxon>Chordata</taxon>
        <taxon>Craniata</taxon>
        <taxon>Vertebrata</taxon>
        <taxon>Cyclostomata</taxon>
        <taxon>Hyperoartia</taxon>
        <taxon>Petromyzontiformes</taxon>
        <taxon>Petromyzontidae</taxon>
        <taxon>Petromyzon</taxon>
    </lineage>
</organism>
<dbReference type="PANTHER" id="PTHR21510">
    <property type="entry name" value="AKNA DOMAIN-CONTAINING PROTEIN"/>
    <property type="match status" value="1"/>
</dbReference>
<keyword evidence="1" id="KW-0175">Coiled coil</keyword>
<feature type="compositionally biased region" description="Basic and acidic residues" evidence="2">
    <location>
        <begin position="293"/>
        <end position="311"/>
    </location>
</feature>
<evidence type="ECO:0000313" key="3">
    <source>
        <dbReference type="Proteomes" id="UP001318040"/>
    </source>
</evidence>
<keyword evidence="3" id="KW-1185">Reference proteome</keyword>
<feature type="compositionally biased region" description="Basic residues" evidence="2">
    <location>
        <begin position="1408"/>
        <end position="1418"/>
    </location>
</feature>
<proteinExistence type="predicted"/>
<feature type="region of interest" description="Disordered" evidence="2">
    <location>
        <begin position="1186"/>
        <end position="1243"/>
    </location>
</feature>
<dbReference type="RefSeq" id="XP_032828976.1">
    <property type="nucleotide sequence ID" value="XM_032973085.1"/>
</dbReference>
<reference evidence="4 5" key="1">
    <citation type="submission" date="2025-04" db="UniProtKB">
        <authorList>
            <consortium name="RefSeq"/>
        </authorList>
    </citation>
    <scope>IDENTIFICATION</scope>
    <source>
        <tissue evidence="4 5">Sperm</tissue>
    </source>
</reference>
<feature type="coiled-coil region" evidence="1">
    <location>
        <begin position="548"/>
        <end position="575"/>
    </location>
</feature>
<evidence type="ECO:0000256" key="1">
    <source>
        <dbReference type="SAM" id="Coils"/>
    </source>
</evidence>
<feature type="region of interest" description="Disordered" evidence="2">
    <location>
        <begin position="1396"/>
        <end position="1418"/>
    </location>
</feature>
<feature type="region of interest" description="Disordered" evidence="2">
    <location>
        <begin position="175"/>
        <end position="218"/>
    </location>
</feature>
<evidence type="ECO:0000313" key="7">
    <source>
        <dbReference type="RefSeq" id="XP_032828977.1"/>
    </source>
</evidence>
<feature type="compositionally biased region" description="Low complexity" evidence="2">
    <location>
        <begin position="833"/>
        <end position="843"/>
    </location>
</feature>
<feature type="compositionally biased region" description="Polar residues" evidence="2">
    <location>
        <begin position="967"/>
        <end position="977"/>
    </location>
</feature>
<feature type="compositionally biased region" description="Polar residues" evidence="2">
    <location>
        <begin position="1025"/>
        <end position="1034"/>
    </location>
</feature>
<feature type="compositionally biased region" description="Polar residues" evidence="2">
    <location>
        <begin position="1142"/>
        <end position="1152"/>
    </location>
</feature>
<feature type="compositionally biased region" description="Low complexity" evidence="2">
    <location>
        <begin position="1051"/>
        <end position="1061"/>
    </location>
</feature>
<dbReference type="RefSeq" id="XP_032828977.1">
    <property type="nucleotide sequence ID" value="XM_032973086.1"/>
</dbReference>
<feature type="compositionally biased region" description="Low complexity" evidence="2">
    <location>
        <begin position="1158"/>
        <end position="1169"/>
    </location>
</feature>
<feature type="compositionally biased region" description="Low complexity" evidence="2">
    <location>
        <begin position="1117"/>
        <end position="1132"/>
    </location>
</feature>
<evidence type="ECO:0000256" key="2">
    <source>
        <dbReference type="SAM" id="MobiDB-lite"/>
    </source>
</evidence>
<dbReference type="Proteomes" id="UP001318040">
    <property type="component" value="Chromosome 50"/>
</dbReference>
<feature type="region of interest" description="Disordered" evidence="2">
    <location>
        <begin position="790"/>
        <end position="844"/>
    </location>
</feature>
<evidence type="ECO:0000313" key="5">
    <source>
        <dbReference type="RefSeq" id="XP_032828974.1"/>
    </source>
</evidence>
<name>A0AAJ7U359_PETMA</name>
<feature type="compositionally biased region" description="Basic and acidic residues" evidence="2">
    <location>
        <begin position="1"/>
        <end position="15"/>
    </location>
</feature>
<dbReference type="RefSeq" id="XP_032828973.1">
    <property type="nucleotide sequence ID" value="XM_032973082.1"/>
</dbReference>
<feature type="region of interest" description="Disordered" evidence="2">
    <location>
        <begin position="877"/>
        <end position="1174"/>
    </location>
</feature>
<evidence type="ECO:0000313" key="4">
    <source>
        <dbReference type="RefSeq" id="XP_032828973.1"/>
    </source>
</evidence>
<feature type="region of interest" description="Disordered" evidence="2">
    <location>
        <begin position="276"/>
        <end position="359"/>
    </location>
</feature>
<feature type="compositionally biased region" description="Basic and acidic residues" evidence="2">
    <location>
        <begin position="943"/>
        <end position="953"/>
    </location>
</feature>
<feature type="region of interest" description="Disordered" evidence="2">
    <location>
        <begin position="376"/>
        <end position="490"/>
    </location>
</feature>
<feature type="compositionally biased region" description="Polar residues" evidence="2">
    <location>
        <begin position="435"/>
        <end position="450"/>
    </location>
</feature>
<dbReference type="InterPro" id="IPR052655">
    <property type="entry name" value="AKNA_Centrosome-Trans_reg"/>
</dbReference>
<feature type="region of interest" description="Disordered" evidence="2">
    <location>
        <begin position="1256"/>
        <end position="1310"/>
    </location>
</feature>
<dbReference type="RefSeq" id="XP_032828974.1">
    <property type="nucleotide sequence ID" value="XM_032973083.1"/>
</dbReference>
<feature type="compositionally biased region" description="Basic and acidic residues" evidence="2">
    <location>
        <begin position="1105"/>
        <end position="1114"/>
    </location>
</feature>
<feature type="compositionally biased region" description="Polar residues" evidence="2">
    <location>
        <begin position="459"/>
        <end position="472"/>
    </location>
</feature>
<feature type="region of interest" description="Disordered" evidence="2">
    <location>
        <begin position="45"/>
        <end position="150"/>
    </location>
</feature>
<feature type="compositionally biased region" description="Basic and acidic residues" evidence="2">
    <location>
        <begin position="1187"/>
        <end position="1207"/>
    </location>
</feature>
<feature type="region of interest" description="Disordered" evidence="2">
    <location>
        <begin position="1"/>
        <end position="20"/>
    </location>
</feature>
<sequence length="1552" mass="168417">MSARSSDAEVERSVLEEMDENGIIRMAQFPDEFEYQNRVLDMGDDGIEEFYTPGDELPDGDPSKHGYDGDFYTDEPSLTASDIPDSANSWGPPAQNERWASRRRRSNTTGGHGGSRKPSLQESVEAEDALGGAQGSAEEQPDLPYDRSLMNDSLAQWQEMEHLLEVYNKTLDASEDFSDGPRNAGAADFLGSGHESHFENSEEAYGNTGNLLGDTMHFPRDSDVQGAYSLEGAREAAGAGQLDGGAELRWAGAPRERMDLNRHRLSEEFQRDEIHPSSFIAAEIMPDLNGESADERNSRVSEPSQRSDHSSRLRHINKQQDRWLEGDADYSPKNRHGVGKTPTGLMSTQHKGTYVQRSPLKADHGLNVIYSAQDDHQHVARSPSSNAMLAGPQMVTETPGRSRRSKPSPVVPRGHAKTANRSQSSRASPSRSGHTKTASNGRIGSRSPSPIGTAHNARASRSISPGRSQRQLNYPLPDLSKVGPKVNFPRQGHVYQNKRASHGEVETPKSARSPADVVRRVLADSDAAPLCEGQSSRLVTSDPATDLVHQLQEDYDRLLTKYAEAENTIDQLRLGAKVSLYSDSPLPRQVVQQTVLPHSSQVMTLQFPHSQQAMLHNTNPGTSEWAHSTAQFAPYTQPGEHEVVNEHGAQGSTGTFGRAPQPPLDSLAPSITSQLETELAKQVKKFKEQVDIFQRMQKAGQVTQQEQFQTYQRLREGQDVLERGYMAAKQQHQMAQRNSAGGGEFDANRLLESAIFQLGMQLEEISECMNETPRTPLQFGDDDTLLLPIAPSALAPSPTPQTPYPHSPLPDATQHRGALSMELSSLNGDSDSPGALPGLPAPLTSKRERAEIEYARLLGQYNNFKTLPDAFGSRAVDVGSGDGASERSDSASPDGGRTPRPRTPMWPARASPSATEHDGKAGGDAALRGGRRTAQHSGAAAAADHHATAKAEPRAPVTPRARGTQPRAATSRSSLSSGMGDAANREPRPRPARRPVAGTKQEDRIVSPETDSGFVGSESGRLGATLTTPETTMHVTRHPSVVEAAPKQRRAGAAPRAAPRVQQDEEARATGAGSKRWPAGEQTSSVRGDVTPIRATAPRLYVRGAGRDGEKGEVTPRALAVEAARTAASAARRSADEGPGSPGSTRVDSGQPSRGRRLSQLSDGQSSRSSKQEAMLALQAEIAKLGRRLEQSKRPGHVARDPERSRETSASSSGRSRGRTRRRSVVPPAPLASTPKRDKSVEDLHREVVKLREEVRSRFSQSQPPPLRSQHAHCSDTEGSHTASASRAAVPNQAPRMHRSQSEGRLSLRGPYTGRDYISLASVGVPANSRDTDQAVPCHFCNGSGVQEVVRAGSLDGLNLRVPLPSPRRRRLSDAHAAPHCPLCRGLGTVVVSRGHQGGRAKHDSFHRQGRSKGRRRNHEAVAAPIPILQPGVSFPYSLQYVPHTPPIIYYASAAPTYVPVSPARLYAAVDRVPGQPPERTRRSHSVGPARDADGRWVTARDILWKSYDPGLFASLDRAMEAAECVRRRTKKLSRALRSDVAHAGEFYNALV</sequence>
<evidence type="ECO:0000313" key="6">
    <source>
        <dbReference type="RefSeq" id="XP_032828976.1"/>
    </source>
</evidence>
<feature type="compositionally biased region" description="Pro residues" evidence="2">
    <location>
        <begin position="797"/>
        <end position="808"/>
    </location>
</feature>